<organism evidence="2 3">
    <name type="scientific">Aminobacter aganoensis</name>
    <dbReference type="NCBI Taxonomy" id="83264"/>
    <lineage>
        <taxon>Bacteria</taxon>
        <taxon>Pseudomonadati</taxon>
        <taxon>Pseudomonadota</taxon>
        <taxon>Alphaproteobacteria</taxon>
        <taxon>Hyphomicrobiales</taxon>
        <taxon>Phyllobacteriaceae</taxon>
        <taxon>Aminobacter</taxon>
    </lineage>
</organism>
<feature type="transmembrane region" description="Helical" evidence="1">
    <location>
        <begin position="299"/>
        <end position="323"/>
    </location>
</feature>
<evidence type="ECO:0000313" key="3">
    <source>
        <dbReference type="Proteomes" id="UP000536262"/>
    </source>
</evidence>
<dbReference type="AlphaFoldDB" id="A0A7X0FCL1"/>
<proteinExistence type="predicted"/>
<accession>A0A7X0FCL1</accession>
<dbReference type="RefSeq" id="WP_184702000.1">
    <property type="nucleotide sequence ID" value="NZ_BAABEG010000004.1"/>
</dbReference>
<evidence type="ECO:0000256" key="1">
    <source>
        <dbReference type="SAM" id="Phobius"/>
    </source>
</evidence>
<dbReference type="EMBL" id="JACHOU010000022">
    <property type="protein sequence ID" value="MBB6357272.1"/>
    <property type="molecule type" value="Genomic_DNA"/>
</dbReference>
<evidence type="ECO:0000313" key="2">
    <source>
        <dbReference type="EMBL" id="MBB6357272.1"/>
    </source>
</evidence>
<protein>
    <submittedName>
        <fullName evidence="2">Uncharacterized protein</fullName>
    </submittedName>
</protein>
<feature type="transmembrane region" description="Helical" evidence="1">
    <location>
        <begin position="241"/>
        <end position="262"/>
    </location>
</feature>
<comment type="caution">
    <text evidence="2">The sequence shown here is derived from an EMBL/GenBank/DDBJ whole genome shotgun (WGS) entry which is preliminary data.</text>
</comment>
<keyword evidence="1" id="KW-0812">Transmembrane</keyword>
<name>A0A7X0FCL1_9HYPH</name>
<keyword evidence="3" id="KW-1185">Reference proteome</keyword>
<reference evidence="2 3" key="1">
    <citation type="submission" date="2020-08" db="EMBL/GenBank/DDBJ databases">
        <title>Genomic Encyclopedia of Type Strains, Phase IV (KMG-IV): sequencing the most valuable type-strain genomes for metagenomic binning, comparative biology and taxonomic classification.</title>
        <authorList>
            <person name="Goeker M."/>
        </authorList>
    </citation>
    <scope>NUCLEOTIDE SEQUENCE [LARGE SCALE GENOMIC DNA]</scope>
    <source>
        <strain evidence="2 3">DSM 7051</strain>
    </source>
</reference>
<keyword evidence="1" id="KW-1133">Transmembrane helix</keyword>
<dbReference type="Proteomes" id="UP000536262">
    <property type="component" value="Unassembled WGS sequence"/>
</dbReference>
<gene>
    <name evidence="2" type="ORF">GGR00_005093</name>
</gene>
<sequence>MTDLYVAKVPDKTILDMLAELKEKYGSSHMGVDLGGVPLGENEHELIRKKKGPSLLIQSFSFNPGDSTFNVNMNRGNVLPSLSPAYYDLIKLDPANGRINAEKLLEVEEVLRRYLTFPKAGDAKGLAENTLGIIDRETASLAQLHHTMLENAEFLRISYEEDAAERRKKFEEQQFLAHEEIRKREAESLEHINAEKAALDEKIREFDQSDHMFARRKLREDITNQVQEFTKRPLSSRQSAFKFWFIAGLCLVASAGAAILAFESFQSFVSLAQATQPIPDPTAGPDSILKTQRLPQDTYLLWMMALRGAVLSAVCVGFAAYLISMLRKSYDSEVSTLHEFQRYGMDINRASWVIETAMEMTTKEGAALPERWIEGACAGLFQAANKKDAEIGSLAALGAVMGLGPEVTVGPTGASFKIPPKGAKKAANDAE</sequence>
<keyword evidence="1" id="KW-0472">Membrane</keyword>